<feature type="region of interest" description="Disordered" evidence="3">
    <location>
        <begin position="96"/>
        <end position="134"/>
    </location>
</feature>
<feature type="region of interest" description="Disordered" evidence="3">
    <location>
        <begin position="1299"/>
        <end position="1393"/>
    </location>
</feature>
<feature type="compositionally biased region" description="Basic and acidic residues" evidence="3">
    <location>
        <begin position="107"/>
        <end position="117"/>
    </location>
</feature>
<dbReference type="FunFam" id="2.30.30.40:FF:000035">
    <property type="entry name" value="SH3 domain containing protein"/>
    <property type="match status" value="1"/>
</dbReference>
<dbReference type="GO" id="GO:0051286">
    <property type="term" value="C:cell tip"/>
    <property type="evidence" value="ECO:0007669"/>
    <property type="project" value="TreeGrafter"/>
</dbReference>
<feature type="region of interest" description="Disordered" evidence="3">
    <location>
        <begin position="1428"/>
        <end position="1555"/>
    </location>
</feature>
<comment type="caution">
    <text evidence="6">The sequence shown here is derived from an EMBL/GenBank/DDBJ whole genome shotgun (WGS) entry which is preliminary data.</text>
</comment>
<feature type="compositionally biased region" description="Low complexity" evidence="3">
    <location>
        <begin position="123"/>
        <end position="134"/>
    </location>
</feature>
<proteinExistence type="predicted"/>
<dbReference type="SMART" id="SM00314">
    <property type="entry name" value="RA"/>
    <property type="match status" value="1"/>
</dbReference>
<dbReference type="SUPFAM" id="SSF54236">
    <property type="entry name" value="Ubiquitin-like"/>
    <property type="match status" value="1"/>
</dbReference>
<dbReference type="GO" id="GO:0007165">
    <property type="term" value="P:signal transduction"/>
    <property type="evidence" value="ECO:0007669"/>
    <property type="project" value="InterPro"/>
</dbReference>
<dbReference type="Pfam" id="PF00018">
    <property type="entry name" value="SH3_1"/>
    <property type="match status" value="1"/>
</dbReference>
<feature type="compositionally biased region" description="Basic and acidic residues" evidence="3">
    <location>
        <begin position="642"/>
        <end position="653"/>
    </location>
</feature>
<evidence type="ECO:0000259" key="5">
    <source>
        <dbReference type="PROSITE" id="PS50200"/>
    </source>
</evidence>
<evidence type="ECO:0008006" key="8">
    <source>
        <dbReference type="Google" id="ProtNLM"/>
    </source>
</evidence>
<feature type="compositionally biased region" description="Basic and acidic residues" evidence="3">
    <location>
        <begin position="549"/>
        <end position="561"/>
    </location>
</feature>
<dbReference type="OrthoDB" id="196165at2759"/>
<evidence type="ECO:0000259" key="4">
    <source>
        <dbReference type="PROSITE" id="PS50002"/>
    </source>
</evidence>
<feature type="domain" description="Ras-associating" evidence="5">
    <location>
        <begin position="812"/>
        <end position="944"/>
    </location>
</feature>
<dbReference type="Proteomes" id="UP000193467">
    <property type="component" value="Unassembled WGS sequence"/>
</dbReference>
<feature type="compositionally biased region" description="Acidic residues" evidence="3">
    <location>
        <begin position="305"/>
        <end position="322"/>
    </location>
</feature>
<dbReference type="EMBL" id="MCGR01000042">
    <property type="protein sequence ID" value="ORY74314.1"/>
    <property type="molecule type" value="Genomic_DNA"/>
</dbReference>
<feature type="region of interest" description="Disordered" evidence="3">
    <location>
        <begin position="1179"/>
        <end position="1204"/>
    </location>
</feature>
<keyword evidence="7" id="KW-1185">Reference proteome</keyword>
<feature type="compositionally biased region" description="Basic and acidic residues" evidence="3">
    <location>
        <begin position="671"/>
        <end position="685"/>
    </location>
</feature>
<evidence type="ECO:0000256" key="3">
    <source>
        <dbReference type="SAM" id="MobiDB-lite"/>
    </source>
</evidence>
<dbReference type="PROSITE" id="PS50002">
    <property type="entry name" value="SH3"/>
    <property type="match status" value="1"/>
</dbReference>
<accession>A0A1Y2ESQ3</accession>
<feature type="region of interest" description="Disordered" evidence="3">
    <location>
        <begin position="240"/>
        <end position="729"/>
    </location>
</feature>
<evidence type="ECO:0000256" key="2">
    <source>
        <dbReference type="PROSITE-ProRule" id="PRU00192"/>
    </source>
</evidence>
<feature type="compositionally biased region" description="Basic and acidic residues" evidence="3">
    <location>
        <begin position="704"/>
        <end position="722"/>
    </location>
</feature>
<dbReference type="STRING" id="106004.A0A1Y2ESQ3"/>
<dbReference type="GO" id="GO:0015630">
    <property type="term" value="C:microtubule cytoskeleton"/>
    <property type="evidence" value="ECO:0007669"/>
    <property type="project" value="TreeGrafter"/>
</dbReference>
<gene>
    <name evidence="6" type="ORF">BCR35DRAFT_353911</name>
</gene>
<feature type="compositionally biased region" description="Basic and acidic residues" evidence="3">
    <location>
        <begin position="491"/>
        <end position="503"/>
    </location>
</feature>
<evidence type="ECO:0000256" key="1">
    <source>
        <dbReference type="ARBA" id="ARBA00022443"/>
    </source>
</evidence>
<keyword evidence="1 2" id="KW-0728">SH3 domain</keyword>
<dbReference type="InterPro" id="IPR053039">
    <property type="entry name" value="Polarity_Bud-Selection_Reg"/>
</dbReference>
<dbReference type="GO" id="GO:0008104">
    <property type="term" value="P:intracellular protein localization"/>
    <property type="evidence" value="ECO:0007669"/>
    <property type="project" value="TreeGrafter"/>
</dbReference>
<dbReference type="InterPro" id="IPR001452">
    <property type="entry name" value="SH3_domain"/>
</dbReference>
<feature type="domain" description="SH3" evidence="4">
    <location>
        <begin position="141"/>
        <end position="202"/>
    </location>
</feature>
<dbReference type="SMART" id="SM00326">
    <property type="entry name" value="SH3"/>
    <property type="match status" value="1"/>
</dbReference>
<feature type="compositionally biased region" description="Polar residues" evidence="3">
    <location>
        <begin position="758"/>
        <end position="775"/>
    </location>
</feature>
<feature type="compositionally biased region" description="Basic and acidic residues" evidence="3">
    <location>
        <begin position="40"/>
        <end position="53"/>
    </location>
</feature>
<feature type="compositionally biased region" description="Polar residues" evidence="3">
    <location>
        <begin position="25"/>
        <end position="34"/>
    </location>
</feature>
<dbReference type="SUPFAM" id="SSF50044">
    <property type="entry name" value="SH3-domain"/>
    <property type="match status" value="1"/>
</dbReference>
<dbReference type="PANTHER" id="PTHR47775">
    <property type="entry name" value="BUD SITE SELECTION PROTEIN 14"/>
    <property type="match status" value="1"/>
</dbReference>
<reference evidence="6 7" key="1">
    <citation type="submission" date="2016-07" db="EMBL/GenBank/DDBJ databases">
        <title>Pervasive Adenine N6-methylation of Active Genes in Fungi.</title>
        <authorList>
            <consortium name="DOE Joint Genome Institute"/>
            <person name="Mondo S.J."/>
            <person name="Dannebaum R.O."/>
            <person name="Kuo R.C."/>
            <person name="Labutti K."/>
            <person name="Haridas S."/>
            <person name="Kuo A."/>
            <person name="Salamov A."/>
            <person name="Ahrendt S.R."/>
            <person name="Lipzen A."/>
            <person name="Sullivan W."/>
            <person name="Andreopoulos W.B."/>
            <person name="Clum A."/>
            <person name="Lindquist E."/>
            <person name="Daum C."/>
            <person name="Ramamoorthy G.K."/>
            <person name="Gryganskyi A."/>
            <person name="Culley D."/>
            <person name="Magnuson J.K."/>
            <person name="James T.Y."/>
            <person name="O'Malley M.A."/>
            <person name="Stajich J.E."/>
            <person name="Spatafora J.W."/>
            <person name="Visel A."/>
            <person name="Grigoriev I.V."/>
        </authorList>
    </citation>
    <scope>NUCLEOTIDE SEQUENCE [LARGE SCALE GENOMIC DNA]</scope>
    <source>
        <strain evidence="6 7">62-1032</strain>
    </source>
</reference>
<evidence type="ECO:0000313" key="6">
    <source>
        <dbReference type="EMBL" id="ORY74314.1"/>
    </source>
</evidence>
<dbReference type="InterPro" id="IPR029071">
    <property type="entry name" value="Ubiquitin-like_domsf"/>
</dbReference>
<protein>
    <recommendedName>
        <fullName evidence="8">SH3 domain-containing protein</fullName>
    </recommendedName>
</protein>
<name>A0A1Y2ESQ3_9BASI</name>
<feature type="compositionally biased region" description="Basic and acidic residues" evidence="3">
    <location>
        <begin position="264"/>
        <end position="283"/>
    </location>
</feature>
<dbReference type="PANTHER" id="PTHR47775:SF1">
    <property type="entry name" value="BUD SITE SELECTION PROTEIN 14"/>
    <property type="match status" value="1"/>
</dbReference>
<dbReference type="InParanoid" id="A0A1Y2ESQ3"/>
<dbReference type="InterPro" id="IPR000159">
    <property type="entry name" value="RA_dom"/>
</dbReference>
<dbReference type="PROSITE" id="PS50200">
    <property type="entry name" value="RA"/>
    <property type="match status" value="1"/>
</dbReference>
<feature type="compositionally biased region" description="Polar residues" evidence="3">
    <location>
        <begin position="1508"/>
        <end position="1546"/>
    </location>
</feature>
<feature type="compositionally biased region" description="Low complexity" evidence="3">
    <location>
        <begin position="442"/>
        <end position="476"/>
    </location>
</feature>
<feature type="compositionally biased region" description="Low complexity" evidence="3">
    <location>
        <begin position="393"/>
        <end position="426"/>
    </location>
</feature>
<sequence>MAQYGQDQYDYDQRQGGGRGPSLTIDVSASNRARGQQRGIDPRDRQAQQQHDYELAQQEAHMIMEGNESPDSGDEVAEALRIRNGEEDLMMDDEEGQLHSQQYHQHHHDDGMEHDEHDDIDDSGSFSDSLSSSPSIPDEDIDFTLVYALHTFLATVDGQASVVKGDKLLLLDDSNSYWWLVRVLKTQAVGYIPAENIETPWERLARLNKHRNVDLTTATQQDVITGPLSTVAQTRFETRIPPSRQPHPHQSQHPSAKGTIASPSHKDHPRNISPDPERPERSGSSKAKTVIFTAPTYYEHSANGEETDEDEYDDEMEGEEGEMQGHQDFDDDGEESEFSDDNLTEDADGTEVVGGRQIHQTNLHEEIQGQVGMVQDEGADGGDEDDSRDVSWEQEQAMRQQQEQQAAAEARWQQEQQQAALAPQSQDVRSTSPQQLEHRALSPQQQESLYQQQQQERYEQQQAQLAAQQRPAGPGQHLAPPAGAGASVARRPSDGSIKGREINENDFQPDAPTKKLTATPPIVRDPTFDINDPFGEKAAGRASSPQRVRGVEVVDPTDPRYTRLVAGGKRPLEEAQTNVEHQRPSSEYDRQADTSLNSMETASSYISGQSTISGGAPSSDDGHRTSTPGSVAAAGGKKLRKTGRESIDGEGEKKRKSGGILGLFRKKDKKKKEGEAEARSSEESGRVGSPTGRRSGGDSASEMSEPRTSGEMRQPDRRRESQTAESMFSTDAALRQQQVEAKQALYHQYGVQRAPGDVSNTMTPRGDTRQQNLSPATGGLPSPSLQAPQRMRPGSLIGSPSIPGLDVPLLSVLRVFAGDHVEAEATFKTVLLNRSTTASDLVKQSMQRFRLAGHEDRDEYYLTIKELGGEERALDNDQKPLEIFESLVEQAESGFNIPSVKRSSVGSINSIASNLSLNPAITRLGMNDWSDDSAVKFYLNRRPADLDASRAGSDIESISTATGVAPAPVLGASDPSAATTNATAPAYRFAVRILIHPSDLPENVVFDPQSNAIIPKAVLVERQQRHALPEDTDPISPHARDKIIFFPRNVNVSEVIEAGLDRFGIVDGVVDGGDEVEDRVSRRRSVSRVKYGLAVERDGHETLLHAAGKLLDSYSAPPIFKPYDRTSKEFRRRSVDATLILGAPQDIQPSDPVFIIRRAAYRGPATRAAGPIPTTIDELEERQQSEGAQTEPVENKRASQTSTYGASAEDLEILARATSPQATRQEIIAAQRAVSRANQRALLSAQKNQEQGVDISIPDRGVIRSTRDAGDDKVRYSFINQEGEEVDISKIVENEWSTETLAEPASSTTPRSVSQASRYTSTTTDADSFRTARENNSADEAGNTSQGLESDEEEERLAVAALRETNVDIDSSKSTSGPSSTALKKTASSEGEDVLQDALGPRMVSSPLFNESLQDRLDRVLAKVKEDKALGRRPGSRPRSFQLREFGVAGTSSSGRLSPASLGRRSPDGGRDSPSIDQLIGGRSQPGGSPLSASAASRQGHGKKASLASMTSTRSSNTDQPSTPITAGSNANSTFTPISSTESRMSNHPPPPPTIAYRDDFGLETLVTIVDAESNPRRRPAVERDAGMEALFGRSLRDLDVHPDVKEWYAAPSKTLDDLDTRLDRLLAQFSSSAGVVH</sequence>
<dbReference type="InterPro" id="IPR036028">
    <property type="entry name" value="SH3-like_dom_sf"/>
</dbReference>
<feature type="compositionally biased region" description="Basic and acidic residues" evidence="3">
    <location>
        <begin position="580"/>
        <end position="592"/>
    </location>
</feature>
<dbReference type="Pfam" id="PF00788">
    <property type="entry name" value="RA"/>
    <property type="match status" value="1"/>
</dbReference>
<feature type="region of interest" description="Disordered" evidence="3">
    <location>
        <begin position="1"/>
        <end position="53"/>
    </location>
</feature>
<feature type="region of interest" description="Disordered" evidence="3">
    <location>
        <begin position="750"/>
        <end position="793"/>
    </location>
</feature>
<dbReference type="Gene3D" id="3.10.20.90">
    <property type="entry name" value="Phosphatidylinositol 3-kinase Catalytic Subunit, Chain A, domain 1"/>
    <property type="match status" value="1"/>
</dbReference>
<organism evidence="6 7">
    <name type="scientific">Leucosporidium creatinivorum</name>
    <dbReference type="NCBI Taxonomy" id="106004"/>
    <lineage>
        <taxon>Eukaryota</taxon>
        <taxon>Fungi</taxon>
        <taxon>Dikarya</taxon>
        <taxon>Basidiomycota</taxon>
        <taxon>Pucciniomycotina</taxon>
        <taxon>Microbotryomycetes</taxon>
        <taxon>Leucosporidiales</taxon>
        <taxon>Leucosporidium</taxon>
    </lineage>
</organism>
<feature type="compositionally biased region" description="Polar residues" evidence="3">
    <location>
        <begin position="1299"/>
        <end position="1326"/>
    </location>
</feature>
<dbReference type="Gene3D" id="2.30.30.40">
    <property type="entry name" value="SH3 Domains"/>
    <property type="match status" value="1"/>
</dbReference>
<feature type="compositionally biased region" description="Acidic residues" evidence="3">
    <location>
        <begin position="329"/>
        <end position="349"/>
    </location>
</feature>
<dbReference type="GO" id="GO:0030950">
    <property type="term" value="P:establishment or maintenance of actin cytoskeleton polarity"/>
    <property type="evidence" value="ECO:0007669"/>
    <property type="project" value="TreeGrafter"/>
</dbReference>
<dbReference type="CDD" id="cd17043">
    <property type="entry name" value="RA"/>
    <property type="match status" value="1"/>
</dbReference>
<feature type="compositionally biased region" description="Polar residues" evidence="3">
    <location>
        <begin position="593"/>
        <end position="613"/>
    </location>
</feature>
<evidence type="ECO:0000313" key="7">
    <source>
        <dbReference type="Proteomes" id="UP000193467"/>
    </source>
</evidence>
<feature type="compositionally biased region" description="Acidic residues" evidence="3">
    <location>
        <begin position="377"/>
        <end position="387"/>
    </location>
</feature>